<dbReference type="OrthoDB" id="1149846at2"/>
<protein>
    <submittedName>
        <fullName evidence="1">Uncharacterized protein</fullName>
    </submittedName>
</protein>
<sequence length="134" mass="14970">MYIVTVVGDRPDFRCFLDLLYGPGRDVDTDGDSFPVSSRSWTYLHVKDRESDDPCVEIQVNEADGAIFNVQSESSRLEELAALYLFLACGGSISSTDRELDEASVRSLCEKYSVELGRARSSIWQLSTDESPFP</sequence>
<reference evidence="1 2" key="1">
    <citation type="submission" date="2016-09" db="EMBL/GenBank/DDBJ databases">
        <title>Phylogenomics of Achromobacter.</title>
        <authorList>
            <person name="Jeukens J."/>
            <person name="Freschi L."/>
            <person name="Vincent A.T."/>
            <person name="Emond-Rheault J.-G."/>
            <person name="Kukavica-Ibrulj I."/>
            <person name="Charette S.J."/>
            <person name="Levesque R.C."/>
        </authorList>
    </citation>
    <scope>NUCLEOTIDE SEQUENCE [LARGE SCALE GENOMIC DNA]</scope>
    <source>
        <strain evidence="1 2">AUS488</strain>
    </source>
</reference>
<evidence type="ECO:0000313" key="2">
    <source>
        <dbReference type="Proteomes" id="UP000187251"/>
    </source>
</evidence>
<comment type="caution">
    <text evidence="1">The sequence shown here is derived from an EMBL/GenBank/DDBJ whole genome shotgun (WGS) entry which is preliminary data.</text>
</comment>
<organism evidence="1 2">
    <name type="scientific">Alcaligenes xylosoxydans xylosoxydans</name>
    <name type="common">Achromobacter xylosoxidans</name>
    <dbReference type="NCBI Taxonomy" id="85698"/>
    <lineage>
        <taxon>Bacteria</taxon>
        <taxon>Pseudomonadati</taxon>
        <taxon>Pseudomonadota</taxon>
        <taxon>Betaproteobacteria</taxon>
        <taxon>Burkholderiales</taxon>
        <taxon>Alcaligenaceae</taxon>
        <taxon>Achromobacter</taxon>
    </lineage>
</organism>
<gene>
    <name evidence="1" type="ORF">BIZ92_20575</name>
</gene>
<dbReference type="Proteomes" id="UP000187251">
    <property type="component" value="Unassembled WGS sequence"/>
</dbReference>
<proteinExistence type="predicted"/>
<accession>A0A1R1JX56</accession>
<dbReference type="AlphaFoldDB" id="A0A1R1JX56"/>
<name>A0A1R1JX56_ALCXX</name>
<evidence type="ECO:0000313" key="1">
    <source>
        <dbReference type="EMBL" id="OMG90707.1"/>
    </source>
</evidence>
<dbReference type="EMBL" id="MJMN01000005">
    <property type="protein sequence ID" value="OMG90707.1"/>
    <property type="molecule type" value="Genomic_DNA"/>
</dbReference>